<organism evidence="3">
    <name type="scientific">uncultured Sulfurovum sp</name>
    <dbReference type="NCBI Taxonomy" id="269237"/>
    <lineage>
        <taxon>Bacteria</taxon>
        <taxon>Pseudomonadati</taxon>
        <taxon>Campylobacterota</taxon>
        <taxon>Epsilonproteobacteria</taxon>
        <taxon>Campylobacterales</taxon>
        <taxon>Sulfurovaceae</taxon>
        <taxon>Sulfurovum</taxon>
        <taxon>environmental samples</taxon>
    </lineage>
</organism>
<dbReference type="EMBL" id="CACVAU010000044">
    <property type="protein sequence ID" value="CAA6814423.1"/>
    <property type="molecule type" value="Genomic_DNA"/>
</dbReference>
<evidence type="ECO:0000256" key="2">
    <source>
        <dbReference type="SAM" id="SignalP"/>
    </source>
</evidence>
<dbReference type="GO" id="GO:0050482">
    <property type="term" value="P:arachidonate secretion"/>
    <property type="evidence" value="ECO:0007669"/>
    <property type="project" value="InterPro"/>
</dbReference>
<reference evidence="3" key="1">
    <citation type="submission" date="2020-01" db="EMBL/GenBank/DDBJ databases">
        <authorList>
            <person name="Meier V. D."/>
            <person name="Meier V D."/>
        </authorList>
    </citation>
    <scope>NUCLEOTIDE SEQUENCE</scope>
    <source>
        <strain evidence="3">HLG_WM_MAG_05</strain>
    </source>
</reference>
<feature type="coiled-coil region" evidence="1">
    <location>
        <begin position="123"/>
        <end position="150"/>
    </location>
</feature>
<dbReference type="AlphaFoldDB" id="A0A6S6T5A0"/>
<dbReference type="GO" id="GO:0004623">
    <property type="term" value="F:phospholipase A2 activity"/>
    <property type="evidence" value="ECO:0007669"/>
    <property type="project" value="InterPro"/>
</dbReference>
<accession>A0A6S6T5A0</accession>
<proteinExistence type="predicted"/>
<gene>
    <name evidence="3" type="ORF">HELGO_WM4252</name>
</gene>
<dbReference type="SUPFAM" id="SSF48619">
    <property type="entry name" value="Phospholipase A2, PLA2"/>
    <property type="match status" value="1"/>
</dbReference>
<name>A0A6S6T5A0_9BACT</name>
<evidence type="ECO:0000256" key="1">
    <source>
        <dbReference type="SAM" id="Coils"/>
    </source>
</evidence>
<dbReference type="GO" id="GO:0006644">
    <property type="term" value="P:phospholipid metabolic process"/>
    <property type="evidence" value="ECO:0007669"/>
    <property type="project" value="InterPro"/>
</dbReference>
<feature type="chain" id="PRO_5027610953" evidence="2">
    <location>
        <begin position="19"/>
        <end position="220"/>
    </location>
</feature>
<keyword evidence="1" id="KW-0175">Coiled coil</keyword>
<keyword evidence="2" id="KW-0732">Signal</keyword>
<evidence type="ECO:0000313" key="3">
    <source>
        <dbReference type="EMBL" id="CAA6814423.1"/>
    </source>
</evidence>
<dbReference type="Gene3D" id="1.20.90.10">
    <property type="entry name" value="Phospholipase A2 domain"/>
    <property type="match status" value="1"/>
</dbReference>
<protein>
    <submittedName>
        <fullName evidence="3">Uncharacterized protein</fullName>
    </submittedName>
</protein>
<feature type="signal peptide" evidence="2">
    <location>
        <begin position="1"/>
        <end position="18"/>
    </location>
</feature>
<sequence>MLYKFLLLSSLMFLQLNAIDFKEINPKPSKTMIENQYKAQHCSSPFIANEKISEDFKYGCFCGKDYPQINNDEIKDFRKLTKAQRAKIIESYFLIKPYDDIDAICQQHDICYLYQGNKTKTCNRAIYSELKNLNKQFKEEKNTLHKQQCRHLASDIASVFKTIFASGDDENGMFEMGALFFNTSLTMAQKTVEKSIETILGKGSRYPKANTKCLISHKTD</sequence>
<dbReference type="InterPro" id="IPR036444">
    <property type="entry name" value="PLipase_A2_dom_sf"/>
</dbReference>